<dbReference type="CDD" id="cd06261">
    <property type="entry name" value="TM_PBP2"/>
    <property type="match status" value="1"/>
</dbReference>
<feature type="transmembrane region" description="Helical" evidence="7">
    <location>
        <begin position="178"/>
        <end position="200"/>
    </location>
</feature>
<dbReference type="OrthoDB" id="9771544at2"/>
<gene>
    <name evidence="9" type="ORF">LFAB_15105</name>
</gene>
<dbReference type="PANTHER" id="PTHR43744">
    <property type="entry name" value="ABC TRANSPORTER PERMEASE PROTEIN MG189-RELATED-RELATED"/>
    <property type="match status" value="1"/>
</dbReference>
<dbReference type="EMBL" id="AWWK01000075">
    <property type="protein sequence ID" value="ETY72948.1"/>
    <property type="molecule type" value="Genomic_DNA"/>
</dbReference>
<evidence type="ECO:0000256" key="5">
    <source>
        <dbReference type="ARBA" id="ARBA00022989"/>
    </source>
</evidence>
<evidence type="ECO:0000256" key="7">
    <source>
        <dbReference type="RuleBase" id="RU363032"/>
    </source>
</evidence>
<dbReference type="GO" id="GO:0005886">
    <property type="term" value="C:plasma membrane"/>
    <property type="evidence" value="ECO:0007669"/>
    <property type="project" value="UniProtKB-SubCell"/>
</dbReference>
<dbReference type="PANTHER" id="PTHR43744:SF2">
    <property type="entry name" value="ARABINOOLIGOSACCHARIDES TRANSPORT SYSTEM PERMEASE PROTEIN ARAQ"/>
    <property type="match status" value="1"/>
</dbReference>
<dbReference type="GO" id="GO:0055085">
    <property type="term" value="P:transmembrane transport"/>
    <property type="evidence" value="ECO:0007669"/>
    <property type="project" value="InterPro"/>
</dbReference>
<sequence>MTNRKVNSVLKYIFILICAFISVFPFIWMLIECTNSSADILAGKMSIGNQFMVNWHNAFSQTNLIGDFWNSLKIATGVTVLSIIVASLAAYGFQIYRSRGKNWVYSIFIASMMIPFSVLMIPLYRMVSKLGLINTAWAVILPSITSVFLVFFFHQSLETFPIDTIESARIDGAREFRIFWSIVLPQLRSTFAAAAIYSFMGAWNNYMWPLIVLQSDDQKTLPLLISGLSANTNFSIDYGVIMILIIISTIPIFLIFLFLQKYFVQGMTGANKG</sequence>
<keyword evidence="2 7" id="KW-0813">Transport</keyword>
<dbReference type="PROSITE" id="PS50928">
    <property type="entry name" value="ABC_TM1"/>
    <property type="match status" value="1"/>
</dbReference>
<dbReference type="RefSeq" id="WP_024625908.1">
    <property type="nucleotide sequence ID" value="NZ_KK036523.1"/>
</dbReference>
<dbReference type="Gene3D" id="1.10.3720.10">
    <property type="entry name" value="MetI-like"/>
    <property type="match status" value="1"/>
</dbReference>
<reference evidence="9 10" key="1">
    <citation type="journal article" date="2014" name="Genome Announc.">
        <title>Genome Sequence of Lactobacillus fabifermentans Strain T30PCM01, Isolated from Fermenting Grape Marc.</title>
        <authorList>
            <person name="Treu L."/>
            <person name="Vendramin V."/>
            <person name="Bovo B."/>
            <person name="Giacomini A."/>
            <person name="Corich V."/>
            <person name="Campanaro S."/>
        </authorList>
    </citation>
    <scope>NUCLEOTIDE SEQUENCE [LARGE SCALE GENOMIC DNA]</scope>
    <source>
        <strain evidence="9 10">T30PCM01</strain>
    </source>
</reference>
<dbReference type="AlphaFoldDB" id="W6T598"/>
<dbReference type="eggNOG" id="COG0395">
    <property type="taxonomic scope" value="Bacteria"/>
</dbReference>
<evidence type="ECO:0000313" key="9">
    <source>
        <dbReference type="EMBL" id="ETY72948.1"/>
    </source>
</evidence>
<dbReference type="STRING" id="1400520.LFAB_15105"/>
<dbReference type="SUPFAM" id="SSF161098">
    <property type="entry name" value="MetI-like"/>
    <property type="match status" value="1"/>
</dbReference>
<feature type="transmembrane region" description="Helical" evidence="7">
    <location>
        <begin position="12"/>
        <end position="31"/>
    </location>
</feature>
<organism evidence="9 10">
    <name type="scientific">Lactiplantibacillus fabifermentans T30PCM01</name>
    <dbReference type="NCBI Taxonomy" id="1400520"/>
    <lineage>
        <taxon>Bacteria</taxon>
        <taxon>Bacillati</taxon>
        <taxon>Bacillota</taxon>
        <taxon>Bacilli</taxon>
        <taxon>Lactobacillales</taxon>
        <taxon>Lactobacillaceae</taxon>
        <taxon>Lactiplantibacillus</taxon>
    </lineage>
</organism>
<dbReference type="InterPro" id="IPR000515">
    <property type="entry name" value="MetI-like"/>
</dbReference>
<evidence type="ECO:0000256" key="3">
    <source>
        <dbReference type="ARBA" id="ARBA00022475"/>
    </source>
</evidence>
<feature type="transmembrane region" description="Helical" evidence="7">
    <location>
        <begin position="103"/>
        <end position="124"/>
    </location>
</feature>
<accession>W6T598</accession>
<comment type="similarity">
    <text evidence="7">Belongs to the binding-protein-dependent transport system permease family.</text>
</comment>
<comment type="subcellular location">
    <subcellularLocation>
        <location evidence="1 7">Cell membrane</location>
        <topology evidence="1 7">Multi-pass membrane protein</topology>
    </subcellularLocation>
</comment>
<evidence type="ECO:0000256" key="2">
    <source>
        <dbReference type="ARBA" id="ARBA00022448"/>
    </source>
</evidence>
<name>W6T598_9LACO</name>
<feature type="transmembrane region" description="Helical" evidence="7">
    <location>
        <begin position="238"/>
        <end position="259"/>
    </location>
</feature>
<keyword evidence="3" id="KW-1003">Cell membrane</keyword>
<keyword evidence="4 7" id="KW-0812">Transmembrane</keyword>
<keyword evidence="6 7" id="KW-0472">Membrane</keyword>
<feature type="domain" description="ABC transmembrane type-1" evidence="8">
    <location>
        <begin position="68"/>
        <end position="259"/>
    </location>
</feature>
<dbReference type="Pfam" id="PF00528">
    <property type="entry name" value="BPD_transp_1"/>
    <property type="match status" value="1"/>
</dbReference>
<protein>
    <submittedName>
        <fullName evidence="9">Lactose ABC transporter permease</fullName>
    </submittedName>
</protein>
<dbReference type="InterPro" id="IPR035906">
    <property type="entry name" value="MetI-like_sf"/>
</dbReference>
<evidence type="ECO:0000259" key="8">
    <source>
        <dbReference type="PROSITE" id="PS50928"/>
    </source>
</evidence>
<dbReference type="Proteomes" id="UP000019247">
    <property type="component" value="Unassembled WGS sequence"/>
</dbReference>
<evidence type="ECO:0000313" key="10">
    <source>
        <dbReference type="Proteomes" id="UP000019247"/>
    </source>
</evidence>
<dbReference type="PATRIC" id="fig|1400520.3.peg.2961"/>
<evidence type="ECO:0000256" key="6">
    <source>
        <dbReference type="ARBA" id="ARBA00023136"/>
    </source>
</evidence>
<keyword evidence="5 7" id="KW-1133">Transmembrane helix</keyword>
<dbReference type="HOGENOM" id="CLU_016047_1_1_9"/>
<feature type="transmembrane region" description="Helical" evidence="7">
    <location>
        <begin position="74"/>
        <end position="96"/>
    </location>
</feature>
<evidence type="ECO:0000256" key="4">
    <source>
        <dbReference type="ARBA" id="ARBA00022692"/>
    </source>
</evidence>
<comment type="caution">
    <text evidence="9">The sequence shown here is derived from an EMBL/GenBank/DDBJ whole genome shotgun (WGS) entry which is preliminary data.</text>
</comment>
<feature type="transmembrane region" description="Helical" evidence="7">
    <location>
        <begin position="136"/>
        <end position="157"/>
    </location>
</feature>
<proteinExistence type="inferred from homology"/>
<evidence type="ECO:0000256" key="1">
    <source>
        <dbReference type="ARBA" id="ARBA00004651"/>
    </source>
</evidence>